<evidence type="ECO:0000256" key="2">
    <source>
        <dbReference type="ARBA" id="ARBA00004613"/>
    </source>
</evidence>
<feature type="domain" description="Fibronectin type III-like" evidence="14">
    <location>
        <begin position="714"/>
        <end position="780"/>
    </location>
</feature>
<comment type="caution">
    <text evidence="15">The sequence shown here is derived from an EMBL/GenBank/DDBJ whole genome shotgun (WGS) entry which is preliminary data.</text>
</comment>
<comment type="pathway">
    <text evidence="3">Glycan metabolism; cellulose degradation.</text>
</comment>
<dbReference type="Gene3D" id="3.40.50.1700">
    <property type="entry name" value="Glycoside hydrolase family 3 C-terminal domain"/>
    <property type="match status" value="1"/>
</dbReference>
<dbReference type="InterPro" id="IPR013783">
    <property type="entry name" value="Ig-like_fold"/>
</dbReference>
<evidence type="ECO:0000313" key="16">
    <source>
        <dbReference type="Proteomes" id="UP000660729"/>
    </source>
</evidence>
<keyword evidence="16" id="KW-1185">Reference proteome</keyword>
<comment type="catalytic activity">
    <reaction evidence="1">
        <text>Hydrolysis of terminal, non-reducing beta-D-glucosyl residues with release of beta-D-glucose.</text>
        <dbReference type="EC" id="3.2.1.21"/>
    </reaction>
</comment>
<dbReference type="PANTHER" id="PTHR42715">
    <property type="entry name" value="BETA-GLUCOSIDASE"/>
    <property type="match status" value="1"/>
</dbReference>
<dbReference type="InterPro" id="IPR001764">
    <property type="entry name" value="Glyco_hydro_3_N"/>
</dbReference>
<dbReference type="EMBL" id="JABCIY010000107">
    <property type="protein sequence ID" value="KAF7192773.1"/>
    <property type="molecule type" value="Genomic_DNA"/>
</dbReference>
<dbReference type="Pfam" id="PF00933">
    <property type="entry name" value="Glyco_hydro_3"/>
    <property type="match status" value="1"/>
</dbReference>
<dbReference type="InterPro" id="IPR002772">
    <property type="entry name" value="Glyco_hydro_3_C"/>
</dbReference>
<dbReference type="GO" id="GO:0030245">
    <property type="term" value="P:cellulose catabolic process"/>
    <property type="evidence" value="ECO:0007669"/>
    <property type="project" value="UniProtKB-KW"/>
</dbReference>
<dbReference type="OrthoDB" id="416222at2759"/>
<comment type="similarity">
    <text evidence="4">Belongs to the glycosyl hydrolase 3 family.</text>
</comment>
<dbReference type="EC" id="3.2.1.21" evidence="5"/>
<protein>
    <recommendedName>
        <fullName evidence="5">beta-glucosidase</fullName>
        <ecNumber evidence="5">3.2.1.21</ecNumber>
    </recommendedName>
</protein>
<gene>
    <name evidence="15" type="ORF">HII31_05872</name>
</gene>
<dbReference type="InterPro" id="IPR017853">
    <property type="entry name" value="GH"/>
</dbReference>
<keyword evidence="13" id="KW-0624">Polysaccharide degradation</keyword>
<evidence type="ECO:0000256" key="1">
    <source>
        <dbReference type="ARBA" id="ARBA00000448"/>
    </source>
</evidence>
<dbReference type="InterPro" id="IPR036962">
    <property type="entry name" value="Glyco_hydro_3_N_sf"/>
</dbReference>
<organism evidence="15 16">
    <name type="scientific">Pseudocercospora fuligena</name>
    <dbReference type="NCBI Taxonomy" id="685502"/>
    <lineage>
        <taxon>Eukaryota</taxon>
        <taxon>Fungi</taxon>
        <taxon>Dikarya</taxon>
        <taxon>Ascomycota</taxon>
        <taxon>Pezizomycotina</taxon>
        <taxon>Dothideomycetes</taxon>
        <taxon>Dothideomycetidae</taxon>
        <taxon>Mycosphaerellales</taxon>
        <taxon>Mycosphaerellaceae</taxon>
        <taxon>Pseudocercospora</taxon>
    </lineage>
</organism>
<evidence type="ECO:0000256" key="8">
    <source>
        <dbReference type="ARBA" id="ARBA00022801"/>
    </source>
</evidence>
<keyword evidence="11" id="KW-0119">Carbohydrate metabolism</keyword>
<dbReference type="Gene3D" id="3.20.20.300">
    <property type="entry name" value="Glycoside hydrolase, family 3, N-terminal domain"/>
    <property type="match status" value="1"/>
</dbReference>
<dbReference type="Gene3D" id="2.60.40.10">
    <property type="entry name" value="Immunoglobulins"/>
    <property type="match status" value="1"/>
</dbReference>
<sequence>MPRDTFTPDRQTLIRSSIHERPCDPSLSQPRWLRLHMRPTSLALPASDPWASAYAKASTFVANLTLSELNNVTLGYSVGGTTSSGNSCSGVSGSVPRLGFPGLCFQDAGNGVRAQDGVSSFSSGISVGASWNAKLAYERGKYMGAEFQRKGVNVALGPVVGPIGRIAEGGRNWEGFGADPYLDGILVAPTIKGLQESVIACTKHFVAYEQETNRTASSLNPNGLAVDSILDDKTLHEVYLWPFQDAVEAGTGSVMCSYNRINGSYACDNEYTLNELLKGQLGFKGFVVSDWDAQHSFSTAKNGLDVVMPDSDYWNNDQLAKAVQNGTLSRARLEDMALRTIATWYFTGQDSAAYPTTSSGPGFGESGNLTLKHSFVNARDPASAPSILQQAQEGHVLVKNTNNALPLNKPSVLSLFGYDATAEQIFGPDVQVGAFGGNTSSDLFNFNWQFLGKKAYNAYYETNYAPHTFPGVLVTGGGSGSNTPPYISTPFDALTNRAIEEGSQLFWNFDQSNTNPAVEGASDAAIVFLNEYSSEGWDRWDGLTDGPSDELVKNVAAQCSNTIVVIHNAGARIVDAWIENPNVTAVIFAHLPGQDAGRALVQILYGDVSPSGRMPYTLAKSESDYGHLLGPDIASVNNTDPKSYFTEGVEIDYRSFLARNVTPRYEFGYGLTYTTFAYSDFGVNINQPNATGLFDTVGTVSIRVTNTGNFSTAEVSQLYLQIPGAKTRALRGFQKTPLAPGASKPVTFSLRKKDISTWDSDAKRWVQPKGTYQVFVGKSVLDIQAQGSFTM</sequence>
<evidence type="ECO:0000256" key="10">
    <source>
        <dbReference type="ARBA" id="ARBA00023180"/>
    </source>
</evidence>
<evidence type="ECO:0000256" key="3">
    <source>
        <dbReference type="ARBA" id="ARBA00004987"/>
    </source>
</evidence>
<dbReference type="InterPro" id="IPR050288">
    <property type="entry name" value="Cellulose_deg_GH3"/>
</dbReference>
<keyword evidence="12" id="KW-0326">Glycosidase</keyword>
<evidence type="ECO:0000256" key="11">
    <source>
        <dbReference type="ARBA" id="ARBA00023277"/>
    </source>
</evidence>
<dbReference type="PANTHER" id="PTHR42715:SF5">
    <property type="entry name" value="BETA-GLUCOSIDASE M-RELATED"/>
    <property type="match status" value="1"/>
</dbReference>
<name>A0A8H6RKZ2_9PEZI</name>
<dbReference type="AlphaFoldDB" id="A0A8H6RKZ2"/>
<reference evidence="15" key="1">
    <citation type="submission" date="2020-04" db="EMBL/GenBank/DDBJ databases">
        <title>Draft genome resource of the tomato pathogen Pseudocercospora fuligena.</title>
        <authorList>
            <person name="Zaccaron A."/>
        </authorList>
    </citation>
    <scope>NUCLEOTIDE SEQUENCE</scope>
    <source>
        <strain evidence="15">PF001</strain>
    </source>
</reference>
<keyword evidence="7" id="KW-0732">Signal</keyword>
<dbReference type="SUPFAM" id="SSF52279">
    <property type="entry name" value="Beta-D-glucan exohydrolase, C-terminal domain"/>
    <property type="match status" value="1"/>
</dbReference>
<keyword evidence="8" id="KW-0378">Hydrolase</keyword>
<dbReference type="Pfam" id="PF01915">
    <property type="entry name" value="Glyco_hydro_3_C"/>
    <property type="match status" value="1"/>
</dbReference>
<dbReference type="SUPFAM" id="SSF51445">
    <property type="entry name" value="(Trans)glycosidases"/>
    <property type="match status" value="1"/>
</dbReference>
<dbReference type="GO" id="GO:0008422">
    <property type="term" value="F:beta-glucosidase activity"/>
    <property type="evidence" value="ECO:0007669"/>
    <property type="project" value="UniProtKB-EC"/>
</dbReference>
<dbReference type="Pfam" id="PF14310">
    <property type="entry name" value="Fn3-like"/>
    <property type="match status" value="1"/>
</dbReference>
<keyword evidence="9" id="KW-0136">Cellulose degradation</keyword>
<dbReference type="Proteomes" id="UP000660729">
    <property type="component" value="Unassembled WGS sequence"/>
</dbReference>
<evidence type="ECO:0000256" key="9">
    <source>
        <dbReference type="ARBA" id="ARBA00023001"/>
    </source>
</evidence>
<dbReference type="SMART" id="SM01217">
    <property type="entry name" value="Fn3_like"/>
    <property type="match status" value="1"/>
</dbReference>
<evidence type="ECO:0000256" key="13">
    <source>
        <dbReference type="ARBA" id="ARBA00023326"/>
    </source>
</evidence>
<comment type="subcellular location">
    <subcellularLocation>
        <location evidence="2">Secreted</location>
    </subcellularLocation>
</comment>
<evidence type="ECO:0000256" key="4">
    <source>
        <dbReference type="ARBA" id="ARBA00005336"/>
    </source>
</evidence>
<evidence type="ECO:0000256" key="6">
    <source>
        <dbReference type="ARBA" id="ARBA00022525"/>
    </source>
</evidence>
<dbReference type="GO" id="GO:0005576">
    <property type="term" value="C:extracellular region"/>
    <property type="evidence" value="ECO:0007669"/>
    <property type="project" value="UniProtKB-SubCell"/>
</dbReference>
<evidence type="ECO:0000256" key="12">
    <source>
        <dbReference type="ARBA" id="ARBA00023295"/>
    </source>
</evidence>
<dbReference type="FunFam" id="3.20.20.300:FF:000002">
    <property type="entry name" value="Probable beta-glucosidase"/>
    <property type="match status" value="1"/>
</dbReference>
<accession>A0A8H6RKZ2</accession>
<evidence type="ECO:0000313" key="15">
    <source>
        <dbReference type="EMBL" id="KAF7192773.1"/>
    </source>
</evidence>
<dbReference type="InterPro" id="IPR026891">
    <property type="entry name" value="Fn3-like"/>
</dbReference>
<keyword evidence="10" id="KW-0325">Glycoprotein</keyword>
<dbReference type="PRINTS" id="PR00133">
    <property type="entry name" value="GLHYDRLASE3"/>
</dbReference>
<proteinExistence type="inferred from homology"/>
<keyword evidence="6" id="KW-0964">Secreted</keyword>
<evidence type="ECO:0000256" key="7">
    <source>
        <dbReference type="ARBA" id="ARBA00022729"/>
    </source>
</evidence>
<evidence type="ECO:0000259" key="14">
    <source>
        <dbReference type="SMART" id="SM01217"/>
    </source>
</evidence>
<evidence type="ECO:0000256" key="5">
    <source>
        <dbReference type="ARBA" id="ARBA00012744"/>
    </source>
</evidence>
<dbReference type="InterPro" id="IPR036881">
    <property type="entry name" value="Glyco_hydro_3_C_sf"/>
</dbReference>